<evidence type="ECO:0000256" key="6">
    <source>
        <dbReference type="ARBA" id="ARBA00035136"/>
    </source>
</evidence>
<comment type="caution">
    <text evidence="8">The sequence shown here is derived from an EMBL/GenBank/DDBJ whole genome shotgun (WGS) entry which is preliminary data.</text>
</comment>
<proteinExistence type="inferred from homology"/>
<reference evidence="8" key="1">
    <citation type="submission" date="2020-10" db="EMBL/GenBank/DDBJ databases">
        <authorList>
            <person name="Gilroy R."/>
        </authorList>
    </citation>
    <scope>NUCLEOTIDE SEQUENCE</scope>
    <source>
        <strain evidence="8">CHK197-8231</strain>
    </source>
</reference>
<evidence type="ECO:0000256" key="3">
    <source>
        <dbReference type="ARBA" id="ARBA00022884"/>
    </source>
</evidence>
<accession>A0A9D1L4C0</accession>
<organism evidence="8 9">
    <name type="scientific">Candidatus Fimihabitans intestinipullorum</name>
    <dbReference type="NCBI Taxonomy" id="2840820"/>
    <lineage>
        <taxon>Bacteria</taxon>
        <taxon>Bacillati</taxon>
        <taxon>Mycoplasmatota</taxon>
        <taxon>Mycoplasmatota incertae sedis</taxon>
        <taxon>Candidatus Fimihabitans</taxon>
    </lineage>
</organism>
<dbReference type="GO" id="GO:0006412">
    <property type="term" value="P:translation"/>
    <property type="evidence" value="ECO:0007669"/>
    <property type="project" value="UniProtKB-UniRule"/>
</dbReference>
<dbReference type="InterPro" id="IPR036510">
    <property type="entry name" value="Ribosomal_bS20_sf"/>
</dbReference>
<gene>
    <name evidence="7 8" type="primary">rpsT</name>
    <name evidence="8" type="ORF">IAD49_04435</name>
</gene>
<keyword evidence="5 7" id="KW-0687">Ribonucleoprotein</keyword>
<dbReference type="EMBL" id="DVML01000025">
    <property type="protein sequence ID" value="HIU22808.1"/>
    <property type="molecule type" value="Genomic_DNA"/>
</dbReference>
<evidence type="ECO:0000313" key="8">
    <source>
        <dbReference type="EMBL" id="HIU22808.1"/>
    </source>
</evidence>
<dbReference type="PANTHER" id="PTHR33398:SF1">
    <property type="entry name" value="SMALL RIBOSOMAL SUBUNIT PROTEIN BS20C"/>
    <property type="match status" value="1"/>
</dbReference>
<dbReference type="HAMAP" id="MF_00500">
    <property type="entry name" value="Ribosomal_bS20"/>
    <property type="match status" value="1"/>
</dbReference>
<evidence type="ECO:0000256" key="5">
    <source>
        <dbReference type="ARBA" id="ARBA00023274"/>
    </source>
</evidence>
<evidence type="ECO:0000256" key="4">
    <source>
        <dbReference type="ARBA" id="ARBA00022980"/>
    </source>
</evidence>
<dbReference type="AlphaFoldDB" id="A0A9D1L4C0"/>
<keyword evidence="3 7" id="KW-0694">RNA-binding</keyword>
<evidence type="ECO:0000313" key="9">
    <source>
        <dbReference type="Proteomes" id="UP000824087"/>
    </source>
</evidence>
<dbReference type="GO" id="GO:0070181">
    <property type="term" value="F:small ribosomal subunit rRNA binding"/>
    <property type="evidence" value="ECO:0007669"/>
    <property type="project" value="TreeGrafter"/>
</dbReference>
<evidence type="ECO:0000256" key="2">
    <source>
        <dbReference type="ARBA" id="ARBA00022730"/>
    </source>
</evidence>
<keyword evidence="2 7" id="KW-0699">rRNA-binding</keyword>
<evidence type="ECO:0000256" key="7">
    <source>
        <dbReference type="HAMAP-Rule" id="MF_00500"/>
    </source>
</evidence>
<dbReference type="Gene3D" id="1.20.58.110">
    <property type="entry name" value="Ribosomal protein S20"/>
    <property type="match status" value="1"/>
</dbReference>
<reference evidence="8" key="2">
    <citation type="journal article" date="2021" name="PeerJ">
        <title>Extensive microbial diversity within the chicken gut microbiome revealed by metagenomics and culture.</title>
        <authorList>
            <person name="Gilroy R."/>
            <person name="Ravi A."/>
            <person name="Getino M."/>
            <person name="Pursley I."/>
            <person name="Horton D.L."/>
            <person name="Alikhan N.F."/>
            <person name="Baker D."/>
            <person name="Gharbi K."/>
            <person name="Hall N."/>
            <person name="Watson M."/>
            <person name="Adriaenssens E.M."/>
            <person name="Foster-Nyarko E."/>
            <person name="Jarju S."/>
            <person name="Secka A."/>
            <person name="Antonio M."/>
            <person name="Oren A."/>
            <person name="Chaudhuri R.R."/>
            <person name="La Ragione R."/>
            <person name="Hildebrand F."/>
            <person name="Pallen M.J."/>
        </authorList>
    </citation>
    <scope>NUCLEOTIDE SEQUENCE</scope>
    <source>
        <strain evidence="8">CHK197-8231</strain>
    </source>
</reference>
<dbReference type="Pfam" id="PF01649">
    <property type="entry name" value="Ribosomal_S20p"/>
    <property type="match status" value="1"/>
</dbReference>
<protein>
    <recommendedName>
        <fullName evidence="6 7">Small ribosomal subunit protein bS20</fullName>
    </recommendedName>
</protein>
<dbReference type="NCBIfam" id="TIGR00029">
    <property type="entry name" value="S20"/>
    <property type="match status" value="1"/>
</dbReference>
<dbReference type="GO" id="GO:0003735">
    <property type="term" value="F:structural constituent of ribosome"/>
    <property type="evidence" value="ECO:0007669"/>
    <property type="project" value="InterPro"/>
</dbReference>
<comment type="similarity">
    <text evidence="1 7">Belongs to the bacterial ribosomal protein bS20 family.</text>
</comment>
<evidence type="ECO:0000256" key="1">
    <source>
        <dbReference type="ARBA" id="ARBA00007634"/>
    </source>
</evidence>
<dbReference type="GO" id="GO:0015935">
    <property type="term" value="C:small ribosomal subunit"/>
    <property type="evidence" value="ECO:0007669"/>
    <property type="project" value="TreeGrafter"/>
</dbReference>
<comment type="function">
    <text evidence="7">Binds directly to 16S ribosomal RNA.</text>
</comment>
<dbReference type="GO" id="GO:0005829">
    <property type="term" value="C:cytosol"/>
    <property type="evidence" value="ECO:0007669"/>
    <property type="project" value="TreeGrafter"/>
</dbReference>
<keyword evidence="4 7" id="KW-0689">Ribosomal protein</keyword>
<dbReference type="PANTHER" id="PTHR33398">
    <property type="entry name" value="30S RIBOSOMAL PROTEIN S20"/>
    <property type="match status" value="1"/>
</dbReference>
<dbReference type="InterPro" id="IPR002583">
    <property type="entry name" value="Ribosomal_bS20"/>
</dbReference>
<sequence length="87" mass="9713">MPNMKNAKKMVKVNKKRTVENNNYEATMKTAMKKVEKAVAANDKEQAATNLKTAIKTIDKAAAKGVVSKNYVARNKSRLTNKVNEMK</sequence>
<dbReference type="Proteomes" id="UP000824087">
    <property type="component" value="Unassembled WGS sequence"/>
</dbReference>
<dbReference type="SUPFAM" id="SSF46992">
    <property type="entry name" value="Ribosomal protein S20"/>
    <property type="match status" value="1"/>
</dbReference>
<name>A0A9D1L4C0_9BACT</name>